<dbReference type="OrthoDB" id="137652at2157"/>
<gene>
    <name evidence="3" type="ORF">AArcSl_0400</name>
</gene>
<feature type="transmembrane region" description="Helical" evidence="2">
    <location>
        <begin position="136"/>
        <end position="157"/>
    </location>
</feature>
<sequence length="358" mass="37750">MTWYAIDAVDDAIDATRRFLFPFSLVRWVKLAVIVLFIGGGSASNASNVPSAGGEFTLPDGFPADGPAAPNGAALPGDPFAVPEFLLAIVAGIVVLAVLLSIVSTVLEFVFYDALRTNDVLLWDPFKRRFLQGIRLILFQIGVSVLVFAPVALAGYGLYVADPAVPSRLAVFVLAGLVLLGVFLLWLLVLTFTDDFVVPIMVLEDETVLGAWSRFWPTLSGEWVQFLVYLVVYFLLALGIGIGQSIVTLVLAGIVVALGAIAGLVIVGLMGGLAVAVESAVGLALLGLLVLFVILALAVVILPIRILVVTYLTTYQLAVLGGANRTFMLLPDSVLPDPDAIDDGGDRGGNRGEADSPA</sequence>
<dbReference type="Proteomes" id="UP000263012">
    <property type="component" value="Chromosome"/>
</dbReference>
<feature type="compositionally biased region" description="Basic and acidic residues" evidence="1">
    <location>
        <begin position="344"/>
        <end position="358"/>
    </location>
</feature>
<dbReference type="InterPro" id="IPR055966">
    <property type="entry name" value="DUF7544"/>
</dbReference>
<keyword evidence="2" id="KW-0812">Transmembrane</keyword>
<dbReference type="Pfam" id="PF24400">
    <property type="entry name" value="DUF7544"/>
    <property type="match status" value="1"/>
</dbReference>
<evidence type="ECO:0000313" key="4">
    <source>
        <dbReference type="Proteomes" id="UP000263012"/>
    </source>
</evidence>
<dbReference type="GeneID" id="37876735"/>
<feature type="transmembrane region" description="Helical" evidence="2">
    <location>
        <begin position="85"/>
        <end position="115"/>
    </location>
</feature>
<accession>A0A343TG31</accession>
<keyword evidence="2" id="KW-1133">Transmembrane helix</keyword>
<reference evidence="4" key="1">
    <citation type="submission" date="2017-11" db="EMBL/GenBank/DDBJ databases">
        <title>Phenotypic and genomic properties of facultatively anaerobic sulfur-reducing natronoarchaea from hypersaline soda lakes.</title>
        <authorList>
            <person name="Sorokin D.Y."/>
            <person name="Kublanov I.V."/>
            <person name="Roman P."/>
            <person name="Sinninghe Damste J.S."/>
            <person name="Golyshin P.N."/>
            <person name="Rojo D."/>
            <person name="Ciordia S."/>
            <person name="Mena M.D.C."/>
            <person name="Ferrer M."/>
            <person name="Messina E."/>
            <person name="Smedile F."/>
            <person name="La Spada G."/>
            <person name="La Cono V."/>
            <person name="Yakimov M.M."/>
        </authorList>
    </citation>
    <scope>NUCLEOTIDE SEQUENCE [LARGE SCALE GENOMIC DNA]</scope>
    <source>
        <strain evidence="4">AArc-Sl</strain>
    </source>
</reference>
<keyword evidence="2" id="KW-0472">Membrane</keyword>
<feature type="transmembrane region" description="Helical" evidence="2">
    <location>
        <begin position="169"/>
        <end position="189"/>
    </location>
</feature>
<dbReference type="EMBL" id="CP025066">
    <property type="protein sequence ID" value="AUX08053.1"/>
    <property type="molecule type" value="Genomic_DNA"/>
</dbReference>
<feature type="transmembrane region" description="Helical" evidence="2">
    <location>
        <begin position="283"/>
        <end position="308"/>
    </location>
</feature>
<feature type="transmembrane region" description="Helical" evidence="2">
    <location>
        <begin position="25"/>
        <end position="43"/>
    </location>
</feature>
<feature type="transmembrane region" description="Helical" evidence="2">
    <location>
        <begin position="249"/>
        <end position="277"/>
    </location>
</feature>
<dbReference type="KEGG" id="hdf:AArcSl_0400"/>
<dbReference type="RefSeq" id="WP_119814262.1">
    <property type="nucleotide sequence ID" value="NZ_CP025066.1"/>
</dbReference>
<feature type="transmembrane region" description="Helical" evidence="2">
    <location>
        <begin position="223"/>
        <end position="242"/>
    </location>
</feature>
<organism evidence="3 4">
    <name type="scientific">Halalkaliarchaeum desulfuricum</name>
    <dbReference type="NCBI Taxonomy" id="2055893"/>
    <lineage>
        <taxon>Archaea</taxon>
        <taxon>Methanobacteriati</taxon>
        <taxon>Methanobacteriota</taxon>
        <taxon>Stenosarchaea group</taxon>
        <taxon>Halobacteria</taxon>
        <taxon>Halobacteriales</taxon>
        <taxon>Haloferacaceae</taxon>
        <taxon>Halalkaliarchaeum</taxon>
    </lineage>
</organism>
<name>A0A343TG31_9EURY</name>
<protein>
    <submittedName>
        <fullName evidence="3">Uncharacterized protein</fullName>
    </submittedName>
</protein>
<evidence type="ECO:0000313" key="3">
    <source>
        <dbReference type="EMBL" id="AUX08053.1"/>
    </source>
</evidence>
<evidence type="ECO:0000256" key="2">
    <source>
        <dbReference type="SAM" id="Phobius"/>
    </source>
</evidence>
<keyword evidence="4" id="KW-1185">Reference proteome</keyword>
<proteinExistence type="predicted"/>
<feature type="region of interest" description="Disordered" evidence="1">
    <location>
        <begin position="339"/>
        <end position="358"/>
    </location>
</feature>
<evidence type="ECO:0000256" key="1">
    <source>
        <dbReference type="SAM" id="MobiDB-lite"/>
    </source>
</evidence>
<dbReference type="AlphaFoldDB" id="A0A343TG31"/>